<feature type="compositionally biased region" description="Basic and acidic residues" evidence="1">
    <location>
        <begin position="85"/>
        <end position="97"/>
    </location>
</feature>
<dbReference type="EnsemblMetazoa" id="ACOM040609-RA">
    <property type="protein sequence ID" value="ACOM040609-PA.1"/>
    <property type="gene ID" value="ACOM040609"/>
</dbReference>
<protein>
    <submittedName>
        <fullName evidence="2">Uncharacterized protein</fullName>
    </submittedName>
</protein>
<dbReference type="Proteomes" id="UP000075882">
    <property type="component" value="Unassembled WGS sequence"/>
</dbReference>
<feature type="compositionally biased region" description="Polar residues" evidence="1">
    <location>
        <begin position="57"/>
        <end position="67"/>
    </location>
</feature>
<reference evidence="2" key="1">
    <citation type="submission" date="2022-08" db="UniProtKB">
        <authorList>
            <consortium name="EnsemblMetazoa"/>
        </authorList>
    </citation>
    <scope>IDENTIFICATION</scope>
</reference>
<accession>A0A8W7Q0J0</accession>
<feature type="region of interest" description="Disordered" evidence="1">
    <location>
        <begin position="56"/>
        <end position="104"/>
    </location>
</feature>
<dbReference type="AlphaFoldDB" id="A0A8W7Q0J0"/>
<evidence type="ECO:0000256" key="1">
    <source>
        <dbReference type="SAM" id="MobiDB-lite"/>
    </source>
</evidence>
<proteinExistence type="predicted"/>
<name>A0A8W7Q0J0_ANOCL</name>
<evidence type="ECO:0000313" key="2">
    <source>
        <dbReference type="EnsemblMetazoa" id="ACOM040609-PA.1"/>
    </source>
</evidence>
<sequence>MLTDGGSTDSPVDSVAQVSVISGGPSQRVSHALLLHGKSEEEKVVFLARHCLHHPLSHTQKGSSSQPAPAGRLSAHGQLPGGGTEHAKMEQNRRNESKSLQSSYAYVGAIPPSVSGGVVGPPLARPP</sequence>
<organism evidence="2">
    <name type="scientific">Anopheles coluzzii</name>
    <name type="common">African malaria mosquito</name>
    <dbReference type="NCBI Taxonomy" id="1518534"/>
    <lineage>
        <taxon>Eukaryota</taxon>
        <taxon>Metazoa</taxon>
        <taxon>Ecdysozoa</taxon>
        <taxon>Arthropoda</taxon>
        <taxon>Hexapoda</taxon>
        <taxon>Insecta</taxon>
        <taxon>Pterygota</taxon>
        <taxon>Neoptera</taxon>
        <taxon>Endopterygota</taxon>
        <taxon>Diptera</taxon>
        <taxon>Nematocera</taxon>
        <taxon>Culicoidea</taxon>
        <taxon>Culicidae</taxon>
        <taxon>Anophelinae</taxon>
        <taxon>Anopheles</taxon>
    </lineage>
</organism>